<dbReference type="InterPro" id="IPR053946">
    <property type="entry name" value="YscD_ppl_3rd"/>
</dbReference>
<dbReference type="InterPro" id="IPR008984">
    <property type="entry name" value="SMAD_FHA_dom_sf"/>
</dbReference>
<gene>
    <name evidence="3" type="ORF">KFZ77_09355</name>
</gene>
<name>A0ABY6JJ05_9ENTR</name>
<feature type="domain" description="YscD-like Bon-like" evidence="2">
    <location>
        <begin position="163"/>
        <end position="224"/>
    </location>
</feature>
<proteinExistence type="predicted"/>
<sequence length="285" mass="31003">MFELRVLSGLHLGAALPLFGDSWVLGQSGDADLLLSDDGIGSAVWRLHRHESGWALEQPGGEQHTLVSGTPFAVGPVWLAVADADTPWTPFVAPVQQTAAASVAAPAPAPAPRKSLFTRTMRVAMVSMMLLLTFTVVSWILQPTVAQTQVVSGPGRMLNVSDVKAPLLKMLRERDLGSAVAVIVHEKSVELKGKLSDAQMEIFNRMMGRFNDEFKTAVPVVNKVEPLKVELPFRIVQITTGSRANIVTDDGQRLFIGDEVDELRLVSITGNQIEFSGRENIKVSW</sequence>
<dbReference type="EMBL" id="CP074352">
    <property type="protein sequence ID" value="UYU33825.1"/>
    <property type="molecule type" value="Genomic_DNA"/>
</dbReference>
<dbReference type="Proteomes" id="UP001156318">
    <property type="component" value="Chromosome"/>
</dbReference>
<dbReference type="Pfam" id="PF21934">
    <property type="entry name" value="Yop-YscD_ppl_3rd"/>
    <property type="match status" value="1"/>
</dbReference>
<keyword evidence="4" id="KW-1185">Reference proteome</keyword>
<evidence type="ECO:0000313" key="4">
    <source>
        <dbReference type="Proteomes" id="UP001156318"/>
    </source>
</evidence>
<protein>
    <submittedName>
        <fullName evidence="3">Type III secretion protein</fullName>
    </submittedName>
</protein>
<dbReference type="InterPro" id="IPR032030">
    <property type="entry name" value="YscD_cytoplasmic_dom"/>
</dbReference>
<dbReference type="Pfam" id="PF16697">
    <property type="entry name" value="Yop-YscD_cpl"/>
    <property type="match status" value="1"/>
</dbReference>
<reference evidence="3 4" key="1">
    <citation type="submission" date="2021-05" db="EMBL/GenBank/DDBJ databases">
        <title>Isolation, identification, and the growth promoting effects of Pantoea dispersa strain YSD J2 from the aboveground leaves of Cyperus esculentus L.Var. Sativus.</title>
        <authorList>
            <person name="Wang S."/>
            <person name="Tang X.M."/>
            <person name="Huang Y.N."/>
        </authorList>
    </citation>
    <scope>NUCLEOTIDE SEQUENCE [LARGE SCALE GENOMIC DNA]</scope>
    <source>
        <strain evidence="4">YSD YN2</strain>
    </source>
</reference>
<organism evidence="3 4">
    <name type="scientific">Siccibacter colletis</name>
    <dbReference type="NCBI Taxonomy" id="1505757"/>
    <lineage>
        <taxon>Bacteria</taxon>
        <taxon>Pseudomonadati</taxon>
        <taxon>Pseudomonadota</taxon>
        <taxon>Gammaproteobacteria</taxon>
        <taxon>Enterobacterales</taxon>
        <taxon>Enterobacteriaceae</taxon>
        <taxon>Siccibacter</taxon>
    </lineage>
</organism>
<feature type="domain" description="YscD cytoplasmic" evidence="1">
    <location>
        <begin position="5"/>
        <end position="73"/>
    </location>
</feature>
<accession>A0ABY6JJ05</accession>
<evidence type="ECO:0000259" key="2">
    <source>
        <dbReference type="Pfam" id="PF21934"/>
    </source>
</evidence>
<dbReference type="Gene3D" id="2.60.200.20">
    <property type="match status" value="1"/>
</dbReference>
<dbReference type="SUPFAM" id="SSF49879">
    <property type="entry name" value="SMAD/FHA domain"/>
    <property type="match status" value="1"/>
</dbReference>
<evidence type="ECO:0000313" key="3">
    <source>
        <dbReference type="EMBL" id="UYU33825.1"/>
    </source>
</evidence>
<evidence type="ECO:0000259" key="1">
    <source>
        <dbReference type="Pfam" id="PF16697"/>
    </source>
</evidence>
<dbReference type="Gene3D" id="3.30.70.1770">
    <property type="match status" value="1"/>
</dbReference>